<evidence type="ECO:0000256" key="11">
    <source>
        <dbReference type="ARBA" id="ARBA00023236"/>
    </source>
</evidence>
<dbReference type="STRING" id="554083.BKD30_13300"/>
<evidence type="ECO:0000256" key="12">
    <source>
        <dbReference type="ARBA" id="ARBA00025401"/>
    </source>
</evidence>
<evidence type="ECO:0000259" key="15">
    <source>
        <dbReference type="SMART" id="SM00382"/>
    </source>
</evidence>
<dbReference type="GO" id="GO:0005524">
    <property type="term" value="F:ATP binding"/>
    <property type="evidence" value="ECO:0007669"/>
    <property type="project" value="UniProtKB-UniRule"/>
</dbReference>
<keyword evidence="11 13" id="KW-0742">SOS response</keyword>
<evidence type="ECO:0000256" key="13">
    <source>
        <dbReference type="HAMAP-Rule" id="MF_00365"/>
    </source>
</evidence>
<evidence type="ECO:0000313" key="17">
    <source>
        <dbReference type="Proteomes" id="UP000187085"/>
    </source>
</evidence>
<comment type="function">
    <text evidence="12 13 14">The RecF protein is involved in DNA metabolism; it is required for DNA replication and normal SOS inducibility. RecF binds preferentially to single-stranded, linear DNA. It also seems to bind ATP.</text>
</comment>
<dbReference type="GO" id="GO:0003697">
    <property type="term" value="F:single-stranded DNA binding"/>
    <property type="evidence" value="ECO:0007669"/>
    <property type="project" value="UniProtKB-UniRule"/>
</dbReference>
<keyword evidence="5 13" id="KW-0235">DNA replication</keyword>
<dbReference type="SUPFAM" id="SSF52540">
    <property type="entry name" value="P-loop containing nucleoside triphosphate hydrolases"/>
    <property type="match status" value="1"/>
</dbReference>
<dbReference type="InterPro" id="IPR042174">
    <property type="entry name" value="RecF_2"/>
</dbReference>
<dbReference type="InterPro" id="IPR027417">
    <property type="entry name" value="P-loop_NTPase"/>
</dbReference>
<dbReference type="Pfam" id="PF02463">
    <property type="entry name" value="SMC_N"/>
    <property type="match status" value="1"/>
</dbReference>
<name>A0A1R1L721_9MICC</name>
<dbReference type="Gene3D" id="3.40.50.300">
    <property type="entry name" value="P-loop containing nucleotide triphosphate hydrolases"/>
    <property type="match status" value="1"/>
</dbReference>
<keyword evidence="8 13" id="KW-0067">ATP-binding</keyword>
<evidence type="ECO:0000256" key="8">
    <source>
        <dbReference type="ARBA" id="ARBA00022840"/>
    </source>
</evidence>
<dbReference type="HAMAP" id="MF_00365">
    <property type="entry name" value="RecF"/>
    <property type="match status" value="1"/>
</dbReference>
<evidence type="ECO:0000256" key="4">
    <source>
        <dbReference type="ARBA" id="ARBA00022490"/>
    </source>
</evidence>
<reference evidence="16 17" key="1">
    <citation type="submission" date="2016-12" db="EMBL/GenBank/DDBJ databases">
        <title>Draft genome of Tersicoccus phoenicis 1P05MA.</title>
        <authorList>
            <person name="Nakajima Y."/>
            <person name="Yoshizawa S."/>
            <person name="Nakamura K."/>
            <person name="Ogura Y."/>
            <person name="Hayashi T."/>
            <person name="Kogure K."/>
        </authorList>
    </citation>
    <scope>NUCLEOTIDE SEQUENCE [LARGE SCALE GENOMIC DNA]</scope>
    <source>
        <strain evidence="16 17">1p05MA</strain>
    </source>
</reference>
<dbReference type="OrthoDB" id="9803889at2"/>
<dbReference type="PANTHER" id="PTHR32182:SF0">
    <property type="entry name" value="DNA REPLICATION AND REPAIR PROTEIN RECF"/>
    <property type="match status" value="1"/>
</dbReference>
<evidence type="ECO:0000256" key="7">
    <source>
        <dbReference type="ARBA" id="ARBA00022763"/>
    </source>
</evidence>
<gene>
    <name evidence="13" type="primary">recF</name>
    <name evidence="16" type="ORF">BKD30_13300</name>
</gene>
<accession>A0A1R1L721</accession>
<dbReference type="PROSITE" id="PS00617">
    <property type="entry name" value="RECF_1"/>
    <property type="match status" value="1"/>
</dbReference>
<keyword evidence="4 13" id="KW-0963">Cytoplasm</keyword>
<evidence type="ECO:0000256" key="9">
    <source>
        <dbReference type="ARBA" id="ARBA00023125"/>
    </source>
</evidence>
<dbReference type="AlphaFoldDB" id="A0A1R1L721"/>
<evidence type="ECO:0000313" key="16">
    <source>
        <dbReference type="EMBL" id="OMH23313.1"/>
    </source>
</evidence>
<comment type="caution">
    <text evidence="16">The sequence shown here is derived from an EMBL/GenBank/DDBJ whole genome shotgun (WGS) entry which is preliminary data.</text>
</comment>
<feature type="binding site" evidence="13">
    <location>
        <begin position="30"/>
        <end position="37"/>
    </location>
    <ligand>
        <name>ATP</name>
        <dbReference type="ChEBI" id="CHEBI:30616"/>
    </ligand>
</feature>
<evidence type="ECO:0000256" key="1">
    <source>
        <dbReference type="ARBA" id="ARBA00004496"/>
    </source>
</evidence>
<dbReference type="NCBIfam" id="TIGR00611">
    <property type="entry name" value="recf"/>
    <property type="match status" value="1"/>
</dbReference>
<keyword evidence="7 13" id="KW-0227">DNA damage</keyword>
<evidence type="ECO:0000256" key="3">
    <source>
        <dbReference type="ARBA" id="ARBA00020170"/>
    </source>
</evidence>
<dbReference type="SMART" id="SM00382">
    <property type="entry name" value="AAA"/>
    <property type="match status" value="1"/>
</dbReference>
<evidence type="ECO:0000256" key="5">
    <source>
        <dbReference type="ARBA" id="ARBA00022705"/>
    </source>
</evidence>
<dbReference type="PROSITE" id="PS00618">
    <property type="entry name" value="RECF_2"/>
    <property type="match status" value="1"/>
</dbReference>
<dbReference type="InterPro" id="IPR003395">
    <property type="entry name" value="RecF/RecN/SMC_N"/>
</dbReference>
<keyword evidence="17" id="KW-1185">Reference proteome</keyword>
<dbReference type="Gene3D" id="1.20.1050.90">
    <property type="entry name" value="RecF/RecN/SMC, N-terminal domain"/>
    <property type="match status" value="1"/>
</dbReference>
<feature type="domain" description="AAA+ ATPase" evidence="15">
    <location>
        <begin position="22"/>
        <end position="391"/>
    </location>
</feature>
<proteinExistence type="inferred from homology"/>
<dbReference type="InterPro" id="IPR003593">
    <property type="entry name" value="AAA+_ATPase"/>
</dbReference>
<evidence type="ECO:0000256" key="2">
    <source>
        <dbReference type="ARBA" id="ARBA00008016"/>
    </source>
</evidence>
<dbReference type="Proteomes" id="UP000187085">
    <property type="component" value="Unassembled WGS sequence"/>
</dbReference>
<keyword evidence="6 13" id="KW-0547">Nucleotide-binding</keyword>
<evidence type="ECO:0000256" key="14">
    <source>
        <dbReference type="RuleBase" id="RU000578"/>
    </source>
</evidence>
<dbReference type="GO" id="GO:0009432">
    <property type="term" value="P:SOS response"/>
    <property type="evidence" value="ECO:0007669"/>
    <property type="project" value="UniProtKB-UniRule"/>
</dbReference>
<dbReference type="GO" id="GO:0005737">
    <property type="term" value="C:cytoplasm"/>
    <property type="evidence" value="ECO:0007669"/>
    <property type="project" value="UniProtKB-SubCell"/>
</dbReference>
<keyword evidence="9 13" id="KW-0238">DNA-binding</keyword>
<dbReference type="GO" id="GO:0006260">
    <property type="term" value="P:DNA replication"/>
    <property type="evidence" value="ECO:0007669"/>
    <property type="project" value="UniProtKB-UniRule"/>
</dbReference>
<dbReference type="GO" id="GO:0000731">
    <property type="term" value="P:DNA synthesis involved in DNA repair"/>
    <property type="evidence" value="ECO:0007669"/>
    <property type="project" value="TreeGrafter"/>
</dbReference>
<keyword evidence="10 13" id="KW-0234">DNA repair</keyword>
<evidence type="ECO:0000256" key="10">
    <source>
        <dbReference type="ARBA" id="ARBA00023204"/>
    </source>
</evidence>
<organism evidence="16 17">
    <name type="scientific">Tersicoccus phoenicis</name>
    <dbReference type="NCBI Taxonomy" id="554083"/>
    <lineage>
        <taxon>Bacteria</taxon>
        <taxon>Bacillati</taxon>
        <taxon>Actinomycetota</taxon>
        <taxon>Actinomycetes</taxon>
        <taxon>Micrococcales</taxon>
        <taxon>Micrococcaceae</taxon>
        <taxon>Tersicoccus</taxon>
    </lineage>
</organism>
<evidence type="ECO:0000256" key="6">
    <source>
        <dbReference type="ARBA" id="ARBA00022741"/>
    </source>
</evidence>
<protein>
    <recommendedName>
        <fullName evidence="3 13">DNA replication and repair protein RecF</fullName>
    </recommendedName>
</protein>
<comment type="similarity">
    <text evidence="2 13 14">Belongs to the RecF family.</text>
</comment>
<dbReference type="EMBL" id="MRDE01000076">
    <property type="protein sequence ID" value="OMH23313.1"/>
    <property type="molecule type" value="Genomic_DNA"/>
</dbReference>
<dbReference type="InterPro" id="IPR018078">
    <property type="entry name" value="DNA-binding_RecF_CS"/>
</dbReference>
<dbReference type="RefSeq" id="WP_076705324.1">
    <property type="nucleotide sequence ID" value="NZ_MRDE01000076.1"/>
</dbReference>
<dbReference type="InterPro" id="IPR001238">
    <property type="entry name" value="DNA-binding_RecF"/>
</dbReference>
<dbReference type="PANTHER" id="PTHR32182">
    <property type="entry name" value="DNA REPLICATION AND REPAIR PROTEIN RECF"/>
    <property type="match status" value="1"/>
</dbReference>
<comment type="subcellular location">
    <subcellularLocation>
        <location evidence="1 13 14">Cytoplasm</location>
    </subcellularLocation>
</comment>
<dbReference type="GO" id="GO:0006302">
    <property type="term" value="P:double-strand break repair"/>
    <property type="evidence" value="ECO:0007669"/>
    <property type="project" value="TreeGrafter"/>
</dbReference>
<sequence>MHLAALSLTDFRTYTQLNLTLEPGVTVFVGANGLGKTNIVEAVGYLATLGSHRVSQDAPLIRFGTQQALVRARLVRHTQQLSLELEINARGGNRVRINRGNPVRAREALGLCRTVLFAPEDLDLVKGDPGSRRRFLDELIATLAPAQATLRGEYDRVLKQRNALLKSARAAGRFTENHRATLQVWDEHLAATGAQLLRVRVSLLERLAPHLAAAYRRLTDGSKELTARYRSTVVGHGPDDDDGLPVGPAEPASDLADLDTETIRRTFLAALEAGQKRDRERALTLTGPHRDDVELVLGEAPARGYASHGESWSIALALRLAAYELLREDAQAEGGEPILILDDVFAELDADRRNRLAAIAADAEQVLITAAVVEDIPASLTDRQMRVGPGVVEAA</sequence>